<protein>
    <recommendedName>
        <fullName evidence="4">Secreted protein</fullName>
    </recommendedName>
</protein>
<evidence type="ECO:0000256" key="1">
    <source>
        <dbReference type="SAM" id="SignalP"/>
    </source>
</evidence>
<sequence>MKILLLVLWWWCTFSHTYTQRNNKQQTFPFIHSPLKLGAVFAAAPPALFRPKRFAAAAAARCGAVDPLGGHHRGGVTDTDRHLRDRPSVLASSIVCARGTAPRVILPKLFDGLGRRWMDDHHRSDIPLFLAILAPSPKTGHQFIQIGHKFVDNTKHYLLLG</sequence>
<keyword evidence="3" id="KW-1185">Reference proteome</keyword>
<keyword evidence="1" id="KW-0732">Signal</keyword>
<name>A0ABD2JVR0_HETSC</name>
<evidence type="ECO:0008006" key="4">
    <source>
        <dbReference type="Google" id="ProtNLM"/>
    </source>
</evidence>
<organism evidence="2 3">
    <name type="scientific">Heterodera schachtii</name>
    <name type="common">Sugarbeet cyst nematode worm</name>
    <name type="synonym">Tylenchus schachtii</name>
    <dbReference type="NCBI Taxonomy" id="97005"/>
    <lineage>
        <taxon>Eukaryota</taxon>
        <taxon>Metazoa</taxon>
        <taxon>Ecdysozoa</taxon>
        <taxon>Nematoda</taxon>
        <taxon>Chromadorea</taxon>
        <taxon>Rhabditida</taxon>
        <taxon>Tylenchina</taxon>
        <taxon>Tylenchomorpha</taxon>
        <taxon>Tylenchoidea</taxon>
        <taxon>Heteroderidae</taxon>
        <taxon>Heteroderinae</taxon>
        <taxon>Heterodera</taxon>
    </lineage>
</organism>
<accession>A0ABD2JVR0</accession>
<evidence type="ECO:0000313" key="3">
    <source>
        <dbReference type="Proteomes" id="UP001620645"/>
    </source>
</evidence>
<feature type="signal peptide" evidence="1">
    <location>
        <begin position="1"/>
        <end position="19"/>
    </location>
</feature>
<gene>
    <name evidence="2" type="ORF">niasHS_006040</name>
</gene>
<dbReference type="Proteomes" id="UP001620645">
    <property type="component" value="Unassembled WGS sequence"/>
</dbReference>
<feature type="chain" id="PRO_5044894612" description="Secreted protein" evidence="1">
    <location>
        <begin position="20"/>
        <end position="161"/>
    </location>
</feature>
<comment type="caution">
    <text evidence="2">The sequence shown here is derived from an EMBL/GenBank/DDBJ whole genome shotgun (WGS) entry which is preliminary data.</text>
</comment>
<proteinExistence type="predicted"/>
<dbReference type="EMBL" id="JBICCN010000086">
    <property type="protein sequence ID" value="KAL3094745.1"/>
    <property type="molecule type" value="Genomic_DNA"/>
</dbReference>
<dbReference type="AlphaFoldDB" id="A0ABD2JVR0"/>
<reference evidence="2 3" key="1">
    <citation type="submission" date="2024-10" db="EMBL/GenBank/DDBJ databases">
        <authorList>
            <person name="Kim D."/>
        </authorList>
    </citation>
    <scope>NUCLEOTIDE SEQUENCE [LARGE SCALE GENOMIC DNA]</scope>
    <source>
        <strain evidence="2">Taebaek</strain>
    </source>
</reference>
<evidence type="ECO:0000313" key="2">
    <source>
        <dbReference type="EMBL" id="KAL3094745.1"/>
    </source>
</evidence>